<dbReference type="AlphaFoldDB" id="A0A2J7TIU0"/>
<reference evidence="1 2" key="1">
    <citation type="submission" date="2017-10" db="EMBL/GenBank/DDBJ databases">
        <title>Genome announcement of Methylocella silvestris TVC from permafrost.</title>
        <authorList>
            <person name="Wang J."/>
            <person name="Geng K."/>
            <person name="Ul-Haque F."/>
            <person name="Crombie A.T."/>
            <person name="Street L.E."/>
            <person name="Wookey P.A."/>
            <person name="Murrell J.C."/>
            <person name="Pratscher J."/>
        </authorList>
    </citation>
    <scope>NUCLEOTIDE SEQUENCE [LARGE SCALE GENOMIC DNA]</scope>
    <source>
        <strain evidence="1 2">TVC</strain>
    </source>
</reference>
<name>A0A2J7TIU0_METSI</name>
<accession>A0A2J7TIU0</accession>
<proteinExistence type="predicted"/>
<dbReference type="Proteomes" id="UP000236286">
    <property type="component" value="Unassembled WGS sequence"/>
</dbReference>
<comment type="caution">
    <text evidence="1">The sequence shown here is derived from an EMBL/GenBank/DDBJ whole genome shotgun (WGS) entry which is preliminary data.</text>
</comment>
<dbReference type="EMBL" id="PDZR01000005">
    <property type="protein sequence ID" value="PNG26685.1"/>
    <property type="molecule type" value="Genomic_DNA"/>
</dbReference>
<protein>
    <submittedName>
        <fullName evidence="1">Uncharacterized protein</fullName>
    </submittedName>
</protein>
<organism evidence="1 2">
    <name type="scientific">Methylocella silvestris</name>
    <dbReference type="NCBI Taxonomy" id="199596"/>
    <lineage>
        <taxon>Bacteria</taxon>
        <taxon>Pseudomonadati</taxon>
        <taxon>Pseudomonadota</taxon>
        <taxon>Alphaproteobacteria</taxon>
        <taxon>Hyphomicrobiales</taxon>
        <taxon>Beijerinckiaceae</taxon>
        <taxon>Methylocella</taxon>
    </lineage>
</organism>
<gene>
    <name evidence="1" type="ORF">CR492_06745</name>
</gene>
<sequence length="174" mass="18643">MSFCNKGKFSSVATAWLAALTREKLAIAPCSGQSSEQFYGLRLTRNGKASIMIGAFTGRLRAALALCALAASAGLASPAAAADFAEPQGGVACSIGQPFWVPTLATAETLPWPSVYYGHFSGGKPYIDAQGRTIVDWRDEHVCFPTSRQCRAWVEASYGAYHQPEGYRGCLLLR</sequence>
<evidence type="ECO:0000313" key="1">
    <source>
        <dbReference type="EMBL" id="PNG26685.1"/>
    </source>
</evidence>
<evidence type="ECO:0000313" key="2">
    <source>
        <dbReference type="Proteomes" id="UP000236286"/>
    </source>
</evidence>